<keyword evidence="1" id="KW-1133">Transmembrane helix</keyword>
<gene>
    <name evidence="2" type="ORF">FH692_04780</name>
</gene>
<keyword evidence="1" id="KW-0472">Membrane</keyword>
<feature type="transmembrane region" description="Helical" evidence="1">
    <location>
        <begin position="189"/>
        <end position="207"/>
    </location>
</feature>
<accession>A0A540UW24</accession>
<feature type="transmembrane region" description="Helical" evidence="1">
    <location>
        <begin position="70"/>
        <end position="90"/>
    </location>
</feature>
<organism evidence="2 3">
    <name type="scientific">Streptococcus suis</name>
    <dbReference type="NCBI Taxonomy" id="1307"/>
    <lineage>
        <taxon>Bacteria</taxon>
        <taxon>Bacillati</taxon>
        <taxon>Bacillota</taxon>
        <taxon>Bacilli</taxon>
        <taxon>Lactobacillales</taxon>
        <taxon>Streptococcaceae</taxon>
        <taxon>Streptococcus</taxon>
    </lineage>
</organism>
<proteinExistence type="predicted"/>
<name>A0A540UW24_STRSU</name>
<dbReference type="RefSeq" id="WP_141600186.1">
    <property type="nucleotide sequence ID" value="NZ_VIEK01000006.1"/>
</dbReference>
<feature type="transmembrane region" description="Helical" evidence="1">
    <location>
        <begin position="219"/>
        <end position="240"/>
    </location>
</feature>
<feature type="transmembrane region" description="Helical" evidence="1">
    <location>
        <begin position="139"/>
        <end position="156"/>
    </location>
</feature>
<sequence length="280" mass="32943">MKKTVWNASLEESTGVVTDQYIQTSMEDIEKNGFGKKILGFLTVNLFMYLITFIGRYVDLQIILTLFKSTEVLVSIPFFLGLLVTLLYFISLKKIHQKRVLSYYYFNKYMFLLTFLFYCQIEILLVIFSTMILGEFLSIFIYSVVFMLALLERYQWFSKTSYNSLYGNVDFSNPLERYVELFVAHSRKFGWLVLTPVFLYRIFFSGGKNLYRNDLIRTVSILSFPIIGLVGLYFVIALGASQIKGYYISKYMEDYRILSGYSIEDWYGKKSRRYKESLGK</sequence>
<feature type="transmembrane region" description="Helical" evidence="1">
    <location>
        <begin position="111"/>
        <end position="133"/>
    </location>
</feature>
<dbReference type="AlphaFoldDB" id="A0A540UW24"/>
<comment type="caution">
    <text evidence="2">The sequence shown here is derived from an EMBL/GenBank/DDBJ whole genome shotgun (WGS) entry which is preliminary data.</text>
</comment>
<dbReference type="Proteomes" id="UP000315224">
    <property type="component" value="Unassembled WGS sequence"/>
</dbReference>
<evidence type="ECO:0000313" key="2">
    <source>
        <dbReference type="EMBL" id="TQE88689.1"/>
    </source>
</evidence>
<keyword evidence="1" id="KW-0812">Transmembrane</keyword>
<protein>
    <submittedName>
        <fullName evidence="2">Uncharacterized protein</fullName>
    </submittedName>
</protein>
<feature type="transmembrane region" description="Helical" evidence="1">
    <location>
        <begin position="38"/>
        <end position="58"/>
    </location>
</feature>
<evidence type="ECO:0000313" key="3">
    <source>
        <dbReference type="Proteomes" id="UP000315224"/>
    </source>
</evidence>
<dbReference type="EMBL" id="VIEK01000006">
    <property type="protein sequence ID" value="TQE88689.1"/>
    <property type="molecule type" value="Genomic_DNA"/>
</dbReference>
<evidence type="ECO:0000256" key="1">
    <source>
        <dbReference type="SAM" id="Phobius"/>
    </source>
</evidence>
<reference evidence="2 3" key="1">
    <citation type="submission" date="2019-06" db="EMBL/GenBank/DDBJ databases">
        <title>Comprehensive assessment of Oxford Nanopore MinION sequencing for bacterial characterization and routine diagnosis.</title>
        <authorList>
            <person name="Tan S."/>
            <person name="Dvorak C.M.T."/>
            <person name="Gebhart C."/>
            <person name="Estrada A."/>
            <person name="Marthaler D.G."/>
            <person name="Murtaugh M.P."/>
        </authorList>
    </citation>
    <scope>NUCLEOTIDE SEQUENCE [LARGE SCALE GENOMIC DNA]</scope>
    <source>
        <strain evidence="2 3">2017UMN1435.21</strain>
    </source>
</reference>